<dbReference type="Proteomes" id="UP001140234">
    <property type="component" value="Unassembled WGS sequence"/>
</dbReference>
<gene>
    <name evidence="1" type="primary">RHB1</name>
    <name evidence="1" type="ORF">IWQ57_001924</name>
</gene>
<proteinExistence type="predicted"/>
<organism evidence="1 2">
    <name type="scientific">Coemansia nantahalensis</name>
    <dbReference type="NCBI Taxonomy" id="2789366"/>
    <lineage>
        <taxon>Eukaryota</taxon>
        <taxon>Fungi</taxon>
        <taxon>Fungi incertae sedis</taxon>
        <taxon>Zoopagomycota</taxon>
        <taxon>Kickxellomycotina</taxon>
        <taxon>Kickxellomycetes</taxon>
        <taxon>Kickxellales</taxon>
        <taxon>Kickxellaceae</taxon>
        <taxon>Coemansia</taxon>
    </lineage>
</organism>
<name>A0ACC1K2S6_9FUNG</name>
<reference evidence="1" key="1">
    <citation type="submission" date="2022-07" db="EMBL/GenBank/DDBJ databases">
        <title>Phylogenomic reconstructions and comparative analyses of Kickxellomycotina fungi.</title>
        <authorList>
            <person name="Reynolds N.K."/>
            <person name="Stajich J.E."/>
            <person name="Barry K."/>
            <person name="Grigoriev I.V."/>
            <person name="Crous P."/>
            <person name="Smith M.E."/>
        </authorList>
    </citation>
    <scope>NUCLEOTIDE SEQUENCE</scope>
    <source>
        <strain evidence="1">CBS 109366</strain>
    </source>
</reference>
<sequence length="176" mass="19193">MGVGKSTAIQRFLGNKFETKYQPTVKNTYNKKVAINKTEYSVTIVDTAGQDETSLLDTLYSGTIDVYAIMFSVASQRSLEITHVIRDKILDISGIESQAMVLIGTKSDLKSEREVSESEAREVAASFGCSYFETSAKENFNIDEAFLSSIKIANKARSGDPFAANGLAADDDKSTC</sequence>
<feature type="non-terminal residue" evidence="1">
    <location>
        <position position="176"/>
    </location>
</feature>
<evidence type="ECO:0000313" key="1">
    <source>
        <dbReference type="EMBL" id="KAJ2772071.1"/>
    </source>
</evidence>
<protein>
    <submittedName>
        <fullName evidence="1">GTP-binding protein</fullName>
    </submittedName>
</protein>
<comment type="caution">
    <text evidence="1">The sequence shown here is derived from an EMBL/GenBank/DDBJ whole genome shotgun (WGS) entry which is preliminary data.</text>
</comment>
<evidence type="ECO:0000313" key="2">
    <source>
        <dbReference type="Proteomes" id="UP001140234"/>
    </source>
</evidence>
<dbReference type="EMBL" id="JANBUJ010000430">
    <property type="protein sequence ID" value="KAJ2772071.1"/>
    <property type="molecule type" value="Genomic_DNA"/>
</dbReference>
<keyword evidence="2" id="KW-1185">Reference proteome</keyword>
<accession>A0ACC1K2S6</accession>